<dbReference type="PANTHER" id="PTHR38887">
    <property type="entry name" value="CHROMOSOME 21, WHOLE GENOME SHOTGUN SEQUENCE"/>
    <property type="match status" value="1"/>
</dbReference>
<dbReference type="RefSeq" id="XP_013430570.1">
    <property type="nucleotide sequence ID" value="XM_013575116.1"/>
</dbReference>
<feature type="non-terminal residue" evidence="2">
    <location>
        <position position="364"/>
    </location>
</feature>
<organism evidence="2 3">
    <name type="scientific">Aureobasidium namibiae CBS 147.97</name>
    <dbReference type="NCBI Taxonomy" id="1043004"/>
    <lineage>
        <taxon>Eukaryota</taxon>
        <taxon>Fungi</taxon>
        <taxon>Dikarya</taxon>
        <taxon>Ascomycota</taxon>
        <taxon>Pezizomycotina</taxon>
        <taxon>Dothideomycetes</taxon>
        <taxon>Dothideomycetidae</taxon>
        <taxon>Dothideales</taxon>
        <taxon>Saccotheciaceae</taxon>
        <taxon>Aureobasidium</taxon>
    </lineage>
</organism>
<dbReference type="GeneID" id="25407960"/>
<dbReference type="HOGENOM" id="CLU_023303_2_0_1"/>
<accession>A0A074WTS8</accession>
<dbReference type="OrthoDB" id="3433125at2759"/>
<dbReference type="PANTHER" id="PTHR38887:SF1">
    <property type="entry name" value="RAS MODIFICATION PROTEIN ERF4"/>
    <property type="match status" value="1"/>
</dbReference>
<gene>
    <name evidence="2" type="ORF">M436DRAFT_17505</name>
</gene>
<dbReference type="EMBL" id="KL584703">
    <property type="protein sequence ID" value="KEQ76548.1"/>
    <property type="molecule type" value="Genomic_DNA"/>
</dbReference>
<dbReference type="InterPro" id="IPR053221">
    <property type="entry name" value="Burnettramic_acid_biosynth"/>
</dbReference>
<evidence type="ECO:0000313" key="3">
    <source>
        <dbReference type="Proteomes" id="UP000027730"/>
    </source>
</evidence>
<dbReference type="Proteomes" id="UP000027730">
    <property type="component" value="Unassembled WGS sequence"/>
</dbReference>
<protein>
    <submittedName>
        <fullName evidence="2">Uncharacterized protein</fullName>
    </submittedName>
</protein>
<sequence length="364" mass="39632">LVRAGIRSVSGAVGLASESIKARKADRQSPEKDTPATATRSDSAQAVEDVPSTQRGDEAGDDLQNEWDLDDAQDEIAGQHGQGAVDANPERTFLEKHGRQPSSNVAGRLELPVVIPQRRPKDRSRGFIRAYAPVLQSAGIDQPTWLDFLDTLQKSSAADPWLNAINFASIGTMFMPHVIGFAVSYAIQQATNIAIEMQARFRTSTALRKLNEEFFQPRGLYCLIMTWNPDSRNRVEQVNINETVAAMKQETKGVAKVGDKFRSSDGTTYGELAFPEVAPLIFPTLDELAAQTGPDAAKKKSNVAKGMTFVANYWDKRATAEYSMQNPNSVLAQVPQGEFNSRYADPNHAAASGSLISFVSGGKL</sequence>
<reference evidence="2 3" key="1">
    <citation type="journal article" date="2014" name="BMC Genomics">
        <title>Genome sequencing of four Aureobasidium pullulans varieties: biotechnological potential, stress tolerance, and description of new species.</title>
        <authorList>
            <person name="Gostin Ar C."/>
            <person name="Ohm R.A."/>
            <person name="Kogej T."/>
            <person name="Sonjak S."/>
            <person name="Turk M."/>
            <person name="Zajc J."/>
            <person name="Zalar P."/>
            <person name="Grube M."/>
            <person name="Sun H."/>
            <person name="Han J."/>
            <person name="Sharma A."/>
            <person name="Chiniquy J."/>
            <person name="Ngan C.Y."/>
            <person name="Lipzen A."/>
            <person name="Barry K."/>
            <person name="Grigoriev I.V."/>
            <person name="Gunde-Cimerman N."/>
        </authorList>
    </citation>
    <scope>NUCLEOTIDE SEQUENCE [LARGE SCALE GENOMIC DNA]</scope>
    <source>
        <strain evidence="2 3">CBS 147.97</strain>
    </source>
</reference>
<evidence type="ECO:0000256" key="1">
    <source>
        <dbReference type="SAM" id="MobiDB-lite"/>
    </source>
</evidence>
<feature type="compositionally biased region" description="Basic and acidic residues" evidence="1">
    <location>
        <begin position="20"/>
        <end position="34"/>
    </location>
</feature>
<keyword evidence="3" id="KW-1185">Reference proteome</keyword>
<name>A0A074WTS8_9PEZI</name>
<feature type="non-terminal residue" evidence="2">
    <location>
        <position position="1"/>
    </location>
</feature>
<feature type="region of interest" description="Disordered" evidence="1">
    <location>
        <begin position="1"/>
        <end position="64"/>
    </location>
</feature>
<proteinExistence type="predicted"/>
<dbReference type="AlphaFoldDB" id="A0A074WTS8"/>
<evidence type="ECO:0000313" key="2">
    <source>
        <dbReference type="EMBL" id="KEQ76548.1"/>
    </source>
</evidence>